<accession>A0AA39XAB8</accession>
<keyword evidence="4" id="KW-1185">Reference proteome</keyword>
<evidence type="ECO:0000313" key="4">
    <source>
        <dbReference type="Proteomes" id="UP001174934"/>
    </source>
</evidence>
<comment type="caution">
    <text evidence="3">The sequence shown here is derived from an EMBL/GenBank/DDBJ whole genome shotgun (WGS) entry which is preliminary data.</text>
</comment>
<dbReference type="InterPro" id="IPR058543">
    <property type="entry name" value="Beta-prop_RSE1/DDB1/CPSF1_2nd"/>
</dbReference>
<evidence type="ECO:0000313" key="3">
    <source>
        <dbReference type="EMBL" id="KAK0629772.1"/>
    </source>
</evidence>
<dbReference type="EMBL" id="JAULSR010000002">
    <property type="protein sequence ID" value="KAK0629772.1"/>
    <property type="molecule type" value="Genomic_DNA"/>
</dbReference>
<evidence type="ECO:0000259" key="1">
    <source>
        <dbReference type="Pfam" id="PF10433"/>
    </source>
</evidence>
<dbReference type="InterPro" id="IPR015943">
    <property type="entry name" value="WD40/YVTN_repeat-like_dom_sf"/>
</dbReference>
<dbReference type="Pfam" id="PF10433">
    <property type="entry name" value="Beta-prop_RSE1_1st"/>
    <property type="match status" value="1"/>
</dbReference>
<dbReference type="Proteomes" id="UP001174934">
    <property type="component" value="Unassembled WGS sequence"/>
</dbReference>
<reference evidence="3" key="1">
    <citation type="submission" date="2023-06" db="EMBL/GenBank/DDBJ databases">
        <title>Genome-scale phylogeny and comparative genomics of the fungal order Sordariales.</title>
        <authorList>
            <consortium name="Lawrence Berkeley National Laboratory"/>
            <person name="Hensen N."/>
            <person name="Bonometti L."/>
            <person name="Westerberg I."/>
            <person name="Brannstrom I.O."/>
            <person name="Guillou S."/>
            <person name="Cros-Aarteil S."/>
            <person name="Calhoun S."/>
            <person name="Haridas S."/>
            <person name="Kuo A."/>
            <person name="Mondo S."/>
            <person name="Pangilinan J."/>
            <person name="Riley R."/>
            <person name="LaButti K."/>
            <person name="Andreopoulos B."/>
            <person name="Lipzen A."/>
            <person name="Chen C."/>
            <person name="Yanf M."/>
            <person name="Daum C."/>
            <person name="Ng V."/>
            <person name="Clum A."/>
            <person name="Steindorff A."/>
            <person name="Ohm R."/>
            <person name="Martin F."/>
            <person name="Silar P."/>
            <person name="Natvig D."/>
            <person name="Lalanne C."/>
            <person name="Gautier V."/>
            <person name="Ament-velasquez S.L."/>
            <person name="Kruys A."/>
            <person name="Hutchinson M.I."/>
            <person name="Powell A.J."/>
            <person name="Barry K."/>
            <person name="Miller A.N."/>
            <person name="Grigoriev I.V."/>
            <person name="Debuchy R."/>
            <person name="Gladieux P."/>
            <person name="Thoren M.H."/>
            <person name="Johannesson H."/>
        </authorList>
    </citation>
    <scope>NUCLEOTIDE SEQUENCE</scope>
    <source>
        <strain evidence="3">SMH3391-2</strain>
    </source>
</reference>
<sequence length="1315" mass="147005">MAFQTNVLRGGEWVTETVDLQAVLKANSNTQAHKRQRLLKPPQCGLLTRTVFESQLVNSILPVRLRSLHHNDVAFVSDRAVKICEFQEDGQLRDIARKNDFGSRIKNACVLGSVKIDGHSNGPFPQFTVKPEDGDDLPMSELSTLNSSNRMSSLPPQLLILVLDCGDCVFLYLRTASDGTPEFVTSAFPSPREQLVYPGFHMAVDPSSRYMALACAKDLFVVYELESLEKLNMDFMNGNSLDPVRSYRPRTVQGVIQNMTFLHPRPGDDHHIILLLVIVRNGKSRMVTYEWELENNLSIVFSREKPRHRMPVEHQMPVLVIPLTVQSAFIAISQDQMALCTEGLHGPPHFEILEGPAYPTTEDYQGRNQPLWTAWARPFRLSPEFEKNDYIYLTREDGVVWYIQITLDSGAIDGPRLTRLQDVGIGNIANAFTCLYVREGDILIIGGNSGPGSIWKHVARVREEKLGELPAWSPTVDFMSTDEFSTWNQPAVENKPTMVPWQDSQLRKPDRLFATSRRGNKGSITEYRYGLKADITLDILCGDDMKEAWFFPVSHPNYSDGFHLLLSKPGHSTVFHISEDPPDVIEMDPSTVLYDLSSSTLAAVYYEHLFVQITKQNVVLLAHNNSTRSSYEELWQGQPHGSVSDACIIGEFIAISTHTGTQFQINTFSIDTNQLSLVPGQSISVDGEITCLTLGDENNVYAALWRNGRPFLIKVSPSGDRTTIDLSMYLPGNAANTGHEGGSPIEPISSIVYTKSVILLGTRSGEVITLMNDTSKDDGLSVECEKFGWTTVNITRTLGPDSPTPEFLVSCDRNLVLLKSDPSGKVKARLRVLPVDANDTGSLSPPVDYAAAVNVLSSNRDGSTILLISQSRLLLAELHEKPGPVHRHIPVEGTPTKLVYSHTLQCLIVAVKKNNQPALIFLDPDTGEDIGRPTDKAGNSVDNISGLGGAGKTDDGIYGLAEWEYKKDGNVWRFILVSTKAGRLIVVSTAKVGPQEDGSMTIRYWTRFKKELDRPVYSVLGYEDGVIYCVGQTIHWDAIDATEKKLKHIKAHELGSPATSLRIVNGKLLALTSRDSLEVIDHSEGDTTGIVHVDPKRRNAIHLMEVAGGQLDEPMGSIILVADRDCGVGGLWVPWQIPKKDCEQVFEADLPSSIRRFRRGRTRPIWEQGRHVPKYGRLVNTIDDAEILGISLDGSMQHFTLLNIEIWRFLRFVQNMASTSTELYPFTYRRIANLEEFDPEPRMDKGLEMHVDGDMLQRCFEKRALERLISLPGHFAQFMKLLDELEDGKHTSNLARHGYYQLAYDIIEYFLQPVL</sequence>
<dbReference type="PANTHER" id="PTHR10644">
    <property type="entry name" value="DNA REPAIR/RNA PROCESSING CPSF FAMILY"/>
    <property type="match status" value="1"/>
</dbReference>
<feature type="domain" description="RSE1/DDB1/CPSF1 first beta-propeller" evidence="1">
    <location>
        <begin position="57"/>
        <end position="454"/>
    </location>
</feature>
<protein>
    <submittedName>
        <fullName evidence="3">Mono-functional DNA-alkylating methyl methanesulfonate N-term-domain-containing protein</fullName>
    </submittedName>
</protein>
<dbReference type="SUPFAM" id="SSF69322">
    <property type="entry name" value="Tricorn protease domain 2"/>
    <property type="match status" value="1"/>
</dbReference>
<evidence type="ECO:0000259" key="2">
    <source>
        <dbReference type="Pfam" id="PF23726"/>
    </source>
</evidence>
<dbReference type="Pfam" id="PF23726">
    <property type="entry name" value="Beta-prop_RSE1_2nd"/>
    <property type="match status" value="1"/>
</dbReference>
<organism evidence="3 4">
    <name type="scientific">Bombardia bombarda</name>
    <dbReference type="NCBI Taxonomy" id="252184"/>
    <lineage>
        <taxon>Eukaryota</taxon>
        <taxon>Fungi</taxon>
        <taxon>Dikarya</taxon>
        <taxon>Ascomycota</taxon>
        <taxon>Pezizomycotina</taxon>
        <taxon>Sordariomycetes</taxon>
        <taxon>Sordariomycetidae</taxon>
        <taxon>Sordariales</taxon>
        <taxon>Lasiosphaeriaceae</taxon>
        <taxon>Bombardia</taxon>
    </lineage>
</organism>
<name>A0AA39XAB8_9PEZI</name>
<feature type="domain" description="RSE1/DDB1/CPSF1 second beta-propeller" evidence="2">
    <location>
        <begin position="563"/>
        <end position="772"/>
    </location>
</feature>
<dbReference type="InterPro" id="IPR050358">
    <property type="entry name" value="RSE1/DDB1/CFT1"/>
</dbReference>
<dbReference type="Gene3D" id="2.130.10.10">
    <property type="entry name" value="YVTN repeat-like/Quinoprotein amine dehydrogenase"/>
    <property type="match status" value="2"/>
</dbReference>
<dbReference type="InterPro" id="IPR018846">
    <property type="entry name" value="Beta-prop_RSE1/DDB1/CPSF1_1st"/>
</dbReference>
<proteinExistence type="predicted"/>
<gene>
    <name evidence="3" type="ORF">B0T17DRAFT_197691</name>
</gene>